<organism evidence="1 2">
    <name type="scientific">Candidatus Frankia alpina</name>
    <dbReference type="NCBI Taxonomy" id="2699483"/>
    <lineage>
        <taxon>Bacteria</taxon>
        <taxon>Bacillati</taxon>
        <taxon>Actinomycetota</taxon>
        <taxon>Actinomycetes</taxon>
        <taxon>Frankiales</taxon>
        <taxon>Frankiaceae</taxon>
        <taxon>Frankia</taxon>
    </lineage>
</organism>
<dbReference type="SUPFAM" id="SSF53223">
    <property type="entry name" value="Aminoacid dehydrogenase-like, N-terminal domain"/>
    <property type="match status" value="1"/>
</dbReference>
<dbReference type="GO" id="GO:0016616">
    <property type="term" value="F:oxidoreductase activity, acting on the CH-OH group of donors, NAD or NADP as acceptor"/>
    <property type="evidence" value="ECO:0007669"/>
    <property type="project" value="InterPro"/>
</dbReference>
<accession>A0A4S5E518</accession>
<evidence type="ECO:0000313" key="2">
    <source>
        <dbReference type="Proteomes" id="UP000305282"/>
    </source>
</evidence>
<dbReference type="InterPro" id="IPR046346">
    <property type="entry name" value="Aminoacid_DH-like_N_sf"/>
</dbReference>
<name>A0A4S5E518_9ACTN</name>
<dbReference type="EMBL" id="SSXH01000492">
    <property type="protein sequence ID" value="THJ66591.1"/>
    <property type="molecule type" value="Genomic_DNA"/>
</dbReference>
<dbReference type="Gene3D" id="3.40.50.10380">
    <property type="entry name" value="Malic enzyme, N-terminal domain"/>
    <property type="match status" value="1"/>
</dbReference>
<sequence>MHWVAAACADVRGPGVTVSGAAGVNAAFSVMIWVPPGARPVIDAVLAAAPGPALCHADEPDPAGGRRITLDADSGSTLSWLMRTLRERLGADLLRAEDPVFVVASTGKLTQSLCTSVTTGHDLALLDADADRRVIRHLTTHPTHTDRFTGRPRRVALLSDASAVLDFEPLAAEAALPAVESQAAHLHRATGLDVIPMPIAARNAADLGLAIGMLAPGFAATVLVHTHVRHIDAVRAALRSAAAVQPTPHLLLDTVNDGLAVAAAAAVLTHLRGRGIAPERARIALVDPHRGGDLAGLLVGTGIHDLTLYDPVAYGIQPLHDLAGRLDLIVDLIGLASPPEQAPVLRTRPEAPPPLAQATSGPRPLHALPGLLRAALTARRPITFSARVAAVHALVGQTPPGRLLPPLEHPRLTPAVAAAALHALSVSE</sequence>
<protein>
    <submittedName>
        <fullName evidence="1">Malic enzyme-like protein</fullName>
    </submittedName>
</protein>
<dbReference type="GO" id="GO:0004470">
    <property type="term" value="F:malic enzyme activity"/>
    <property type="evidence" value="ECO:0007669"/>
    <property type="project" value="InterPro"/>
</dbReference>
<dbReference type="Proteomes" id="UP000305282">
    <property type="component" value="Unassembled WGS sequence"/>
</dbReference>
<gene>
    <name evidence="1" type="ORF">E7Y31_16955</name>
</gene>
<reference evidence="1 2" key="1">
    <citation type="submission" date="2019-04" db="EMBL/GenBank/DDBJ databases">
        <title>Draft genome sequences for three unisolated Alnus-infective Frankia Sp+ strains, AgTrS, AiOr and AvVan, the first sequenced Frankia strains able to sporulate in-planta.</title>
        <authorList>
            <person name="Bethencourt L."/>
            <person name="Vautrin F."/>
            <person name="Taib N."/>
            <person name="Dubost A."/>
            <person name="Castro-Garcia L."/>
            <person name="Imbaud O."/>
            <person name="Abrouk D."/>
            <person name="Fournier P."/>
            <person name="Briolay J."/>
            <person name="Nguyen A."/>
            <person name="Normand P."/>
            <person name="Fernandez M.P."/>
            <person name="Brochier-Armanet C."/>
            <person name="Herrera-Belaroussi A."/>
        </authorList>
    </citation>
    <scope>NUCLEOTIDE SEQUENCE [LARGE SCALE GENOMIC DNA]</scope>
    <source>
        <strain evidence="1 2">AvVan</strain>
    </source>
</reference>
<keyword evidence="2" id="KW-1185">Reference proteome</keyword>
<evidence type="ECO:0000313" key="1">
    <source>
        <dbReference type="EMBL" id="THJ66591.1"/>
    </source>
</evidence>
<dbReference type="OrthoDB" id="4246724at2"/>
<comment type="caution">
    <text evidence="1">The sequence shown here is derived from an EMBL/GenBank/DDBJ whole genome shotgun (WGS) entry which is preliminary data.</text>
</comment>
<proteinExistence type="predicted"/>
<dbReference type="InterPro" id="IPR037062">
    <property type="entry name" value="Malic_N_dom_sf"/>
</dbReference>
<dbReference type="AlphaFoldDB" id="A0A4S5E518"/>